<feature type="region of interest" description="Disordered" evidence="1">
    <location>
        <begin position="1"/>
        <end position="28"/>
    </location>
</feature>
<keyword evidence="3" id="KW-1185">Reference proteome</keyword>
<dbReference type="Proteomes" id="UP001432322">
    <property type="component" value="Unassembled WGS sequence"/>
</dbReference>
<comment type="caution">
    <text evidence="2">The sequence shown here is derived from an EMBL/GenBank/DDBJ whole genome shotgun (WGS) entry which is preliminary data.</text>
</comment>
<name>A0AAV5WFT0_9BILA</name>
<sequence length="78" mass="8828">TTTTTTTTEAPTTTTTTEATTTTTTQTPPLIVRELSTHAPIATRPTLPRGRIIQWWTPTTTRVPKKTPKMFEWRTKRM</sequence>
<evidence type="ECO:0000313" key="3">
    <source>
        <dbReference type="Proteomes" id="UP001432322"/>
    </source>
</evidence>
<gene>
    <name evidence="2" type="ORF">PFISCL1PPCAC_20094</name>
</gene>
<reference evidence="2" key="1">
    <citation type="submission" date="2023-10" db="EMBL/GenBank/DDBJ databases">
        <title>Genome assembly of Pristionchus species.</title>
        <authorList>
            <person name="Yoshida K."/>
            <person name="Sommer R.J."/>
        </authorList>
    </citation>
    <scope>NUCLEOTIDE SEQUENCE</scope>
    <source>
        <strain evidence="2">RS5133</strain>
    </source>
</reference>
<organism evidence="2 3">
    <name type="scientific">Pristionchus fissidentatus</name>
    <dbReference type="NCBI Taxonomy" id="1538716"/>
    <lineage>
        <taxon>Eukaryota</taxon>
        <taxon>Metazoa</taxon>
        <taxon>Ecdysozoa</taxon>
        <taxon>Nematoda</taxon>
        <taxon>Chromadorea</taxon>
        <taxon>Rhabditida</taxon>
        <taxon>Rhabditina</taxon>
        <taxon>Diplogasteromorpha</taxon>
        <taxon>Diplogasteroidea</taxon>
        <taxon>Neodiplogasteridae</taxon>
        <taxon>Pristionchus</taxon>
    </lineage>
</organism>
<dbReference type="EMBL" id="BTSY01000005">
    <property type="protein sequence ID" value="GMT28797.1"/>
    <property type="molecule type" value="Genomic_DNA"/>
</dbReference>
<feature type="non-terminal residue" evidence="2">
    <location>
        <position position="78"/>
    </location>
</feature>
<evidence type="ECO:0000313" key="2">
    <source>
        <dbReference type="EMBL" id="GMT28797.1"/>
    </source>
</evidence>
<evidence type="ECO:0000256" key="1">
    <source>
        <dbReference type="SAM" id="MobiDB-lite"/>
    </source>
</evidence>
<feature type="non-terminal residue" evidence="2">
    <location>
        <position position="1"/>
    </location>
</feature>
<dbReference type="AlphaFoldDB" id="A0AAV5WFT0"/>
<proteinExistence type="predicted"/>
<accession>A0AAV5WFT0</accession>
<protein>
    <submittedName>
        <fullName evidence="2">Uncharacterized protein</fullName>
    </submittedName>
</protein>